<reference evidence="3" key="1">
    <citation type="submission" date="2023-06" db="EMBL/GenBank/DDBJ databases">
        <title>Genomic of Agaribacillus aureum.</title>
        <authorList>
            <person name="Wang G."/>
        </authorList>
    </citation>
    <scope>NUCLEOTIDE SEQUENCE</scope>
    <source>
        <strain evidence="3">BMA12</strain>
    </source>
</reference>
<dbReference type="PROSITE" id="PS50043">
    <property type="entry name" value="HTH_LUXR_2"/>
    <property type="match status" value="1"/>
</dbReference>
<evidence type="ECO:0000313" key="3">
    <source>
        <dbReference type="EMBL" id="MDN5217011.1"/>
    </source>
</evidence>
<feature type="transmembrane region" description="Helical" evidence="1">
    <location>
        <begin position="45"/>
        <end position="70"/>
    </location>
</feature>
<keyword evidence="1" id="KW-0472">Membrane</keyword>
<sequence length="166" mass="18906">MAFSITLVLGVMQKINHGSPIDPGTMKNIELDRSKSAREMEKRKYLNLIMFQQVGLVLATMLIPVGFMIFRNQSTLKKLKGKTARTFEEKQGHPGKSFSQRLIASYPDLTPHELVLCEMLYNKLSSKEIALQLNISAKSVNTARYRLRKKLKIGHDVDLITFLLKI</sequence>
<dbReference type="InterPro" id="IPR000792">
    <property type="entry name" value="Tscrpt_reg_LuxR_C"/>
</dbReference>
<evidence type="ECO:0000259" key="2">
    <source>
        <dbReference type="PROSITE" id="PS50043"/>
    </source>
</evidence>
<gene>
    <name evidence="3" type="ORF">QQ020_33380</name>
</gene>
<protein>
    <submittedName>
        <fullName evidence="3">LuxR C-terminal-related transcriptional regulator</fullName>
    </submittedName>
</protein>
<dbReference type="Pfam" id="PF00196">
    <property type="entry name" value="GerE"/>
    <property type="match status" value="1"/>
</dbReference>
<comment type="caution">
    <text evidence="3">The sequence shown here is derived from an EMBL/GenBank/DDBJ whole genome shotgun (WGS) entry which is preliminary data.</text>
</comment>
<dbReference type="InterPro" id="IPR036388">
    <property type="entry name" value="WH-like_DNA-bd_sf"/>
</dbReference>
<name>A0ABT8LKR3_9BACT</name>
<dbReference type="Gene3D" id="1.10.10.10">
    <property type="entry name" value="Winged helix-like DNA-binding domain superfamily/Winged helix DNA-binding domain"/>
    <property type="match status" value="1"/>
</dbReference>
<dbReference type="EMBL" id="JAUJEB010000012">
    <property type="protein sequence ID" value="MDN5217011.1"/>
    <property type="molecule type" value="Genomic_DNA"/>
</dbReference>
<organism evidence="3 4">
    <name type="scientific">Agaribacillus aureus</name>
    <dbReference type="NCBI Taxonomy" id="3051825"/>
    <lineage>
        <taxon>Bacteria</taxon>
        <taxon>Pseudomonadati</taxon>
        <taxon>Bacteroidota</taxon>
        <taxon>Cytophagia</taxon>
        <taxon>Cytophagales</taxon>
        <taxon>Splendidivirgaceae</taxon>
        <taxon>Agaribacillus</taxon>
    </lineage>
</organism>
<dbReference type="SUPFAM" id="SSF46894">
    <property type="entry name" value="C-terminal effector domain of the bipartite response regulators"/>
    <property type="match status" value="1"/>
</dbReference>
<evidence type="ECO:0000313" key="4">
    <source>
        <dbReference type="Proteomes" id="UP001172083"/>
    </source>
</evidence>
<dbReference type="Proteomes" id="UP001172083">
    <property type="component" value="Unassembled WGS sequence"/>
</dbReference>
<keyword evidence="1" id="KW-0812">Transmembrane</keyword>
<keyword evidence="1" id="KW-1133">Transmembrane helix</keyword>
<feature type="domain" description="HTH luxR-type" evidence="2">
    <location>
        <begin position="102"/>
        <end position="166"/>
    </location>
</feature>
<accession>A0ABT8LKR3</accession>
<evidence type="ECO:0000256" key="1">
    <source>
        <dbReference type="SAM" id="Phobius"/>
    </source>
</evidence>
<keyword evidence="4" id="KW-1185">Reference proteome</keyword>
<dbReference type="SMART" id="SM00421">
    <property type="entry name" value="HTH_LUXR"/>
    <property type="match status" value="1"/>
</dbReference>
<proteinExistence type="predicted"/>
<dbReference type="RefSeq" id="WP_346762348.1">
    <property type="nucleotide sequence ID" value="NZ_JAUJEB010000012.1"/>
</dbReference>
<dbReference type="InterPro" id="IPR016032">
    <property type="entry name" value="Sig_transdc_resp-reg_C-effctor"/>
</dbReference>